<evidence type="ECO:0000256" key="1">
    <source>
        <dbReference type="ARBA" id="ARBA00004138"/>
    </source>
</evidence>
<dbReference type="InterPro" id="IPR029214">
    <property type="entry name" value="CFAP144"/>
</dbReference>
<reference evidence="7" key="2">
    <citation type="submission" date="2025-08" db="UniProtKB">
        <authorList>
            <consortium name="Ensembl"/>
        </authorList>
    </citation>
    <scope>IDENTIFICATION</scope>
</reference>
<dbReference type="GO" id="GO:0005856">
    <property type="term" value="C:cytoskeleton"/>
    <property type="evidence" value="ECO:0007669"/>
    <property type="project" value="UniProtKB-SubCell"/>
</dbReference>
<evidence type="ECO:0000256" key="2">
    <source>
        <dbReference type="ARBA" id="ARBA00004245"/>
    </source>
</evidence>
<sequence>GPRRSASGIIHLSHFFPVHVIARKPMSWHENIHVPVDDEFLNFLHRAADVPRRKYSMPQTESQEIGWHTTPLVSRMLKDSGLYRIQRKTRITGNDHSCSQNSF</sequence>
<evidence type="ECO:0000256" key="5">
    <source>
        <dbReference type="ARBA" id="ARBA00023273"/>
    </source>
</evidence>
<dbReference type="Ensembl" id="ENSFALT00000039026.1">
    <property type="protein sequence ID" value="ENSFALP00000016910.1"/>
    <property type="gene ID" value="ENSFALG00000023864.1"/>
</dbReference>
<dbReference type="GeneTree" id="ENSGT00960000189400"/>
<reference evidence="7 8" key="1">
    <citation type="journal article" date="2012" name="Nature">
        <title>The genomic landscape of species divergence in Ficedula flycatchers.</title>
        <authorList>
            <person name="Ellegren H."/>
            <person name="Smeds L."/>
            <person name="Burri R."/>
            <person name="Olason P.I."/>
            <person name="Backstrom N."/>
            <person name="Kawakami T."/>
            <person name="Kunstner A."/>
            <person name="Makinen H."/>
            <person name="Nadachowska-Brzyska K."/>
            <person name="Qvarnstrom A."/>
            <person name="Uebbing S."/>
            <person name="Wolf J.B."/>
        </authorList>
    </citation>
    <scope>NUCLEOTIDE SEQUENCE [LARGE SCALE GENOMIC DNA]</scope>
</reference>
<dbReference type="AlphaFoldDB" id="A0A803V2F4"/>
<dbReference type="PANTHER" id="PTHR33865:SF3">
    <property type="entry name" value="PROTEIN FAM183B"/>
    <property type="match status" value="1"/>
</dbReference>
<evidence type="ECO:0008006" key="9">
    <source>
        <dbReference type="Google" id="ProtNLM"/>
    </source>
</evidence>
<proteinExistence type="inferred from homology"/>
<evidence type="ECO:0000313" key="7">
    <source>
        <dbReference type="Ensembl" id="ENSFALP00000016910.1"/>
    </source>
</evidence>
<keyword evidence="8" id="KW-1185">Reference proteome</keyword>
<dbReference type="GO" id="GO:0097546">
    <property type="term" value="C:ciliary base"/>
    <property type="evidence" value="ECO:0007669"/>
    <property type="project" value="TreeGrafter"/>
</dbReference>
<name>A0A803V2F4_FICAL</name>
<evidence type="ECO:0000256" key="3">
    <source>
        <dbReference type="ARBA" id="ARBA00022490"/>
    </source>
</evidence>
<comment type="subcellular location">
    <subcellularLocation>
        <location evidence="1">Cell projection</location>
        <location evidence="1">Cilium</location>
    </subcellularLocation>
    <subcellularLocation>
        <location evidence="2">Cytoplasm</location>
        <location evidence="2">Cytoskeleton</location>
    </subcellularLocation>
</comment>
<organism evidence="7 8">
    <name type="scientific">Ficedula albicollis</name>
    <name type="common">Collared flycatcher</name>
    <name type="synonym">Muscicapa albicollis</name>
    <dbReference type="NCBI Taxonomy" id="59894"/>
    <lineage>
        <taxon>Eukaryota</taxon>
        <taxon>Metazoa</taxon>
        <taxon>Chordata</taxon>
        <taxon>Craniata</taxon>
        <taxon>Vertebrata</taxon>
        <taxon>Euteleostomi</taxon>
        <taxon>Archelosauria</taxon>
        <taxon>Archosauria</taxon>
        <taxon>Dinosauria</taxon>
        <taxon>Saurischia</taxon>
        <taxon>Theropoda</taxon>
        <taxon>Coelurosauria</taxon>
        <taxon>Aves</taxon>
        <taxon>Neognathae</taxon>
        <taxon>Neoaves</taxon>
        <taxon>Telluraves</taxon>
        <taxon>Australaves</taxon>
        <taxon>Passeriformes</taxon>
        <taxon>Muscicapidae</taxon>
        <taxon>Ficedula</taxon>
    </lineage>
</organism>
<dbReference type="PANTHER" id="PTHR33865">
    <property type="entry name" value="PROTEIN FAM183B"/>
    <property type="match status" value="1"/>
</dbReference>
<protein>
    <recommendedName>
        <fullName evidence="9">Family with sequence similarity 183 member A</fullName>
    </recommendedName>
</protein>
<evidence type="ECO:0000313" key="8">
    <source>
        <dbReference type="Proteomes" id="UP000016665"/>
    </source>
</evidence>
<evidence type="ECO:0000256" key="4">
    <source>
        <dbReference type="ARBA" id="ARBA00023212"/>
    </source>
</evidence>
<evidence type="ECO:0000256" key="6">
    <source>
        <dbReference type="ARBA" id="ARBA00034777"/>
    </source>
</evidence>
<keyword evidence="5" id="KW-0966">Cell projection</keyword>
<reference evidence="7" key="3">
    <citation type="submission" date="2025-09" db="UniProtKB">
        <authorList>
            <consortium name="Ensembl"/>
        </authorList>
    </citation>
    <scope>IDENTIFICATION</scope>
</reference>
<comment type="similarity">
    <text evidence="6">Belongs to the CFAP144 family.</text>
</comment>
<keyword evidence="4" id="KW-0206">Cytoskeleton</keyword>
<dbReference type="Proteomes" id="UP000016665">
    <property type="component" value="Chromosome 8"/>
</dbReference>
<dbReference type="Pfam" id="PF14886">
    <property type="entry name" value="FAM183"/>
    <property type="match status" value="1"/>
</dbReference>
<accession>A0A803V2F4</accession>
<keyword evidence="3" id="KW-0963">Cytoplasm</keyword>